<feature type="transmembrane region" description="Helical" evidence="1">
    <location>
        <begin position="21"/>
        <end position="40"/>
    </location>
</feature>
<feature type="domain" description="EamA" evidence="2">
    <location>
        <begin position="24"/>
        <end position="153"/>
    </location>
</feature>
<keyword evidence="1" id="KW-0812">Transmembrane</keyword>
<feature type="transmembrane region" description="Helical" evidence="1">
    <location>
        <begin position="52"/>
        <end position="69"/>
    </location>
</feature>
<feature type="transmembrane region" description="Helical" evidence="1">
    <location>
        <begin position="291"/>
        <end position="308"/>
    </location>
</feature>
<feature type="transmembrane region" description="Helical" evidence="1">
    <location>
        <begin position="137"/>
        <end position="153"/>
    </location>
</feature>
<feature type="transmembrane region" description="Helical" evidence="1">
    <location>
        <begin position="173"/>
        <end position="193"/>
    </location>
</feature>
<accession>I7ML21</accession>
<feature type="transmembrane region" description="Helical" evidence="1">
    <location>
        <begin position="266"/>
        <end position="285"/>
    </location>
</feature>
<dbReference type="PANTHER" id="PTHR22911">
    <property type="entry name" value="ACYL-MALONYL CONDENSING ENZYME-RELATED"/>
    <property type="match status" value="1"/>
</dbReference>
<keyword evidence="1" id="KW-0472">Membrane</keyword>
<organism evidence="3 4">
    <name type="scientific">Tetrahymena thermophila (strain SB210)</name>
    <dbReference type="NCBI Taxonomy" id="312017"/>
    <lineage>
        <taxon>Eukaryota</taxon>
        <taxon>Sar</taxon>
        <taxon>Alveolata</taxon>
        <taxon>Ciliophora</taxon>
        <taxon>Intramacronucleata</taxon>
        <taxon>Oligohymenophorea</taxon>
        <taxon>Hymenostomatida</taxon>
        <taxon>Tetrahymenina</taxon>
        <taxon>Tetrahymenidae</taxon>
        <taxon>Tetrahymena</taxon>
    </lineage>
</organism>
<keyword evidence="4" id="KW-1185">Reference proteome</keyword>
<protein>
    <submittedName>
        <fullName evidence="3">Integral membrane protein DUF6 containing protein</fullName>
    </submittedName>
</protein>
<dbReference type="eggNOG" id="KOG4510">
    <property type="taxonomic scope" value="Eukaryota"/>
</dbReference>
<dbReference type="OMA" id="PIASCYV"/>
<dbReference type="Gene3D" id="1.10.3730.20">
    <property type="match status" value="1"/>
</dbReference>
<dbReference type="Proteomes" id="UP000009168">
    <property type="component" value="Unassembled WGS sequence"/>
</dbReference>
<feature type="transmembrane region" description="Helical" evidence="1">
    <location>
        <begin position="200"/>
        <end position="217"/>
    </location>
</feature>
<dbReference type="InterPro" id="IPR000620">
    <property type="entry name" value="EamA_dom"/>
</dbReference>
<feature type="transmembrane region" description="Helical" evidence="1">
    <location>
        <begin position="81"/>
        <end position="102"/>
    </location>
</feature>
<gene>
    <name evidence="3" type="ORF">TTHERM_00310760</name>
</gene>
<evidence type="ECO:0000313" key="4">
    <source>
        <dbReference type="Proteomes" id="UP000009168"/>
    </source>
</evidence>
<dbReference type="EMBL" id="GG662608">
    <property type="protein sequence ID" value="EAS00902.1"/>
    <property type="molecule type" value="Genomic_DNA"/>
</dbReference>
<evidence type="ECO:0000259" key="2">
    <source>
        <dbReference type="Pfam" id="PF00892"/>
    </source>
</evidence>
<dbReference type="Pfam" id="PF00892">
    <property type="entry name" value="EamA"/>
    <property type="match status" value="2"/>
</dbReference>
<evidence type="ECO:0000313" key="3">
    <source>
        <dbReference type="EMBL" id="EAS00902.1"/>
    </source>
</evidence>
<dbReference type="HOGENOM" id="CLU_032828_1_1_1"/>
<dbReference type="InParanoid" id="I7ML21"/>
<reference evidence="4" key="1">
    <citation type="journal article" date="2006" name="PLoS Biol.">
        <title>Macronuclear genome sequence of the ciliate Tetrahymena thermophila, a model eukaryote.</title>
        <authorList>
            <person name="Eisen J.A."/>
            <person name="Coyne R.S."/>
            <person name="Wu M."/>
            <person name="Wu D."/>
            <person name="Thiagarajan M."/>
            <person name="Wortman J.R."/>
            <person name="Badger J.H."/>
            <person name="Ren Q."/>
            <person name="Amedeo P."/>
            <person name="Jones K.M."/>
            <person name="Tallon L.J."/>
            <person name="Delcher A.L."/>
            <person name="Salzberg S.L."/>
            <person name="Silva J.C."/>
            <person name="Haas B.J."/>
            <person name="Majoros W.H."/>
            <person name="Farzad M."/>
            <person name="Carlton J.M."/>
            <person name="Smith R.K. Jr."/>
            <person name="Garg J."/>
            <person name="Pearlman R.E."/>
            <person name="Karrer K.M."/>
            <person name="Sun L."/>
            <person name="Manning G."/>
            <person name="Elde N.C."/>
            <person name="Turkewitz A.P."/>
            <person name="Asai D.J."/>
            <person name="Wilkes D.E."/>
            <person name="Wang Y."/>
            <person name="Cai H."/>
            <person name="Collins K."/>
            <person name="Stewart B.A."/>
            <person name="Lee S.R."/>
            <person name="Wilamowska K."/>
            <person name="Weinberg Z."/>
            <person name="Ruzzo W.L."/>
            <person name="Wloga D."/>
            <person name="Gaertig J."/>
            <person name="Frankel J."/>
            <person name="Tsao C.-C."/>
            <person name="Gorovsky M.A."/>
            <person name="Keeling P.J."/>
            <person name="Waller R.F."/>
            <person name="Patron N.J."/>
            <person name="Cherry J.M."/>
            <person name="Stover N.A."/>
            <person name="Krieger C.J."/>
            <person name="del Toro C."/>
            <person name="Ryder H.F."/>
            <person name="Williamson S.C."/>
            <person name="Barbeau R.A."/>
            <person name="Hamilton E.P."/>
            <person name="Orias E."/>
        </authorList>
    </citation>
    <scope>NUCLEOTIDE SEQUENCE [LARGE SCALE GENOMIC DNA]</scope>
    <source>
        <strain evidence="4">SB210</strain>
    </source>
</reference>
<dbReference type="GO" id="GO:0016020">
    <property type="term" value="C:membrane"/>
    <property type="evidence" value="ECO:0007669"/>
    <property type="project" value="InterPro"/>
</dbReference>
<feature type="transmembrane region" description="Helical" evidence="1">
    <location>
        <begin position="108"/>
        <end position="130"/>
    </location>
</feature>
<dbReference type="InterPro" id="IPR037185">
    <property type="entry name" value="EmrE-like"/>
</dbReference>
<keyword evidence="1" id="KW-1133">Transmembrane helix</keyword>
<dbReference type="RefSeq" id="XP_001021148.1">
    <property type="nucleotide sequence ID" value="XM_001021148.1"/>
</dbReference>
<dbReference type="OrthoDB" id="306876at2759"/>
<dbReference type="SUPFAM" id="SSF103481">
    <property type="entry name" value="Multidrug resistance efflux transporter EmrE"/>
    <property type="match status" value="2"/>
</dbReference>
<feature type="transmembrane region" description="Helical" evidence="1">
    <location>
        <begin position="237"/>
        <end position="254"/>
    </location>
</feature>
<feature type="domain" description="EamA" evidence="2">
    <location>
        <begin position="175"/>
        <end position="307"/>
    </location>
</feature>
<evidence type="ECO:0000256" key="1">
    <source>
        <dbReference type="SAM" id="Phobius"/>
    </source>
</evidence>
<proteinExistence type="predicted"/>
<sequence>MDCLYKFITRQMEVFEKNKRAPSIYTIFSSIFYVSVGMAIKKLRDIPPCEILFFRSIICFFANLALLKVSNTPTYATTNKLHFMIMFRILFGTLAHFCYYQAISMMNLSDAMAIFLTTPIVTTLLASVILKESLQKQIIISILVSFAGILLIVKPPFLMEAIGLSESAAELSVAGLIICAVFALFESLTNLVIKSIGKQISVLAVIQYVYIAGILFNSTLMVIRDEFNPNVYTIEKFGWIFALSILNFLAQLIYNRALQLGKTSEVVPITYSQVVMSFLVDIVVFSKEISLLSVVGAVMIIGGNYSIIMQKK</sequence>
<name>I7ML21_TETTS</name>
<dbReference type="GeneID" id="7840986"/>
<dbReference type="KEGG" id="tet:TTHERM_00310760"/>
<dbReference type="AlphaFoldDB" id="I7ML21"/>